<accession>A0ABN1K5F7</accession>
<dbReference type="RefSeq" id="WP_231013028.1">
    <property type="nucleotide sequence ID" value="NZ_BAAAEW010000021.1"/>
</dbReference>
<evidence type="ECO:0000256" key="2">
    <source>
        <dbReference type="SAM" id="Phobius"/>
    </source>
</evidence>
<proteinExistence type="predicted"/>
<organism evidence="3 4">
    <name type="scientific">Ideonella azotifigens</name>
    <dbReference type="NCBI Taxonomy" id="513160"/>
    <lineage>
        <taxon>Bacteria</taxon>
        <taxon>Pseudomonadati</taxon>
        <taxon>Pseudomonadota</taxon>
        <taxon>Betaproteobacteria</taxon>
        <taxon>Burkholderiales</taxon>
        <taxon>Sphaerotilaceae</taxon>
        <taxon>Ideonella</taxon>
    </lineage>
</organism>
<protein>
    <recommendedName>
        <fullName evidence="5">TonB-dependent receptor</fullName>
    </recommendedName>
</protein>
<dbReference type="Proteomes" id="UP001500279">
    <property type="component" value="Unassembled WGS sequence"/>
</dbReference>
<evidence type="ECO:0008006" key="5">
    <source>
        <dbReference type="Google" id="ProtNLM"/>
    </source>
</evidence>
<comment type="caution">
    <text evidence="3">The sequence shown here is derived from an EMBL/GenBank/DDBJ whole genome shotgun (WGS) entry which is preliminary data.</text>
</comment>
<evidence type="ECO:0000313" key="3">
    <source>
        <dbReference type="EMBL" id="GAA0755143.1"/>
    </source>
</evidence>
<dbReference type="EMBL" id="BAAAEW010000021">
    <property type="protein sequence ID" value="GAA0755143.1"/>
    <property type="molecule type" value="Genomic_DNA"/>
</dbReference>
<reference evidence="3 4" key="1">
    <citation type="journal article" date="2019" name="Int. J. Syst. Evol. Microbiol.">
        <title>The Global Catalogue of Microorganisms (GCM) 10K type strain sequencing project: providing services to taxonomists for standard genome sequencing and annotation.</title>
        <authorList>
            <consortium name="The Broad Institute Genomics Platform"/>
            <consortium name="The Broad Institute Genome Sequencing Center for Infectious Disease"/>
            <person name="Wu L."/>
            <person name="Ma J."/>
        </authorList>
    </citation>
    <scope>NUCLEOTIDE SEQUENCE [LARGE SCALE GENOMIC DNA]</scope>
    <source>
        <strain evidence="3 4">JCM 15503</strain>
    </source>
</reference>
<feature type="region of interest" description="Disordered" evidence="1">
    <location>
        <begin position="70"/>
        <end position="127"/>
    </location>
</feature>
<gene>
    <name evidence="3" type="ORF">GCM10009107_32340</name>
</gene>
<evidence type="ECO:0000256" key="1">
    <source>
        <dbReference type="SAM" id="MobiDB-lite"/>
    </source>
</evidence>
<name>A0ABN1K5F7_9BURK</name>
<feature type="compositionally biased region" description="Basic and acidic residues" evidence="1">
    <location>
        <begin position="83"/>
        <end position="92"/>
    </location>
</feature>
<evidence type="ECO:0000313" key="4">
    <source>
        <dbReference type="Proteomes" id="UP001500279"/>
    </source>
</evidence>
<keyword evidence="4" id="KW-1185">Reference proteome</keyword>
<feature type="compositionally biased region" description="Pro residues" evidence="1">
    <location>
        <begin position="93"/>
        <end position="110"/>
    </location>
</feature>
<feature type="transmembrane region" description="Helical" evidence="2">
    <location>
        <begin position="33"/>
        <end position="54"/>
    </location>
</feature>
<feature type="compositionally biased region" description="Pro residues" evidence="1">
    <location>
        <begin position="73"/>
        <end position="82"/>
    </location>
</feature>
<keyword evidence="2" id="KW-0812">Transmembrane</keyword>
<sequence>MHHTTALIARRQRLGLSSQQETGRVSQPLLRRLALGLLLCAGTALVIWTLVHFASGSTAGPKRQVARIALLPDTPPPPPPPPKEQKKEEPKPQPRPQAQPEQAPKPPQPANEPLKMEGAAGNGPSAFAAGAVNNEYRAGPTSSGGASSPGVADRAAERLYANTVRQLLLAEMERRLAPEAGELSANFALWINPDGHIARWEADGGTPALKTALDASAEALRLPVPPAVAQPMRFRLTVRAGA</sequence>
<keyword evidence="2" id="KW-0472">Membrane</keyword>
<keyword evidence="2" id="KW-1133">Transmembrane helix</keyword>